<dbReference type="Pfam" id="PF19512">
    <property type="entry name" value="DUF6046"/>
    <property type="match status" value="1"/>
</dbReference>
<dbReference type="EMBL" id="FXTA01000001">
    <property type="protein sequence ID" value="SMO42723.1"/>
    <property type="molecule type" value="Genomic_DNA"/>
</dbReference>
<evidence type="ECO:0000313" key="4">
    <source>
        <dbReference type="Proteomes" id="UP000317289"/>
    </source>
</evidence>
<feature type="domain" description="DUF6046" evidence="1">
    <location>
        <begin position="66"/>
        <end position="182"/>
    </location>
</feature>
<gene>
    <name evidence="2" type="ORF">GJU42_20010</name>
    <name evidence="3" type="ORF">SAMN06265349_101732</name>
</gene>
<organism evidence="3 4">
    <name type="scientific">Flavobacterium resistens</name>
    <dbReference type="NCBI Taxonomy" id="443612"/>
    <lineage>
        <taxon>Bacteria</taxon>
        <taxon>Pseudomonadati</taxon>
        <taxon>Bacteroidota</taxon>
        <taxon>Flavobacteriia</taxon>
        <taxon>Flavobacteriales</taxon>
        <taxon>Flavobacteriaceae</taxon>
        <taxon>Flavobacterium</taxon>
    </lineage>
</organism>
<dbReference type="InterPro" id="IPR046109">
    <property type="entry name" value="DUF6046"/>
</dbReference>
<keyword evidence="5" id="KW-1185">Reference proteome</keyword>
<evidence type="ECO:0000313" key="2">
    <source>
        <dbReference type="EMBL" id="MRX70266.1"/>
    </source>
</evidence>
<dbReference type="EMBL" id="WKKG01000012">
    <property type="protein sequence ID" value="MRX70266.1"/>
    <property type="molecule type" value="Genomic_DNA"/>
</dbReference>
<accession>A0A521B6M6</accession>
<dbReference type="Proteomes" id="UP000317289">
    <property type="component" value="Unassembled WGS sequence"/>
</dbReference>
<dbReference type="OrthoDB" id="1351182at2"/>
<dbReference type="AlphaFoldDB" id="A0A521B6M6"/>
<reference evidence="2 5" key="2">
    <citation type="submission" date="2019-11" db="EMBL/GenBank/DDBJ databases">
        <title>Flavobacterium resistens genome.</title>
        <authorList>
            <person name="Wilson V.M."/>
            <person name="Newman J.D."/>
        </authorList>
    </citation>
    <scope>NUCLEOTIDE SEQUENCE [LARGE SCALE GENOMIC DNA]</scope>
    <source>
        <strain evidence="2 5">DSM 19382</strain>
    </source>
</reference>
<name>A0A521B6M6_9FLAO</name>
<evidence type="ECO:0000313" key="5">
    <source>
        <dbReference type="Proteomes" id="UP000468990"/>
    </source>
</evidence>
<proteinExistence type="predicted"/>
<dbReference type="Proteomes" id="UP000468990">
    <property type="component" value="Unassembled WGS sequence"/>
</dbReference>
<protein>
    <recommendedName>
        <fullName evidence="1">DUF6046 domain-containing protein</fullName>
    </recommendedName>
</protein>
<evidence type="ECO:0000259" key="1">
    <source>
        <dbReference type="Pfam" id="PF19512"/>
    </source>
</evidence>
<evidence type="ECO:0000313" key="3">
    <source>
        <dbReference type="EMBL" id="SMO42723.1"/>
    </source>
</evidence>
<dbReference type="RefSeq" id="WP_142449393.1">
    <property type="nucleotide sequence ID" value="NZ_FXTA01000001.1"/>
</dbReference>
<reference evidence="3 4" key="1">
    <citation type="submission" date="2017-05" db="EMBL/GenBank/DDBJ databases">
        <authorList>
            <person name="Varghese N."/>
            <person name="Submissions S."/>
        </authorList>
    </citation>
    <scope>NUCLEOTIDE SEQUENCE [LARGE SCALE GENOMIC DNA]</scope>
    <source>
        <strain evidence="3 4">DSM 19382</strain>
    </source>
</reference>
<sequence>MAEFNIKEILIRAAFDYVGPHFPQWWKKNKIKYGLPDLGAINSKQLLGAKYFMQLKLSYKGQMYMLPNEPLVSIGLTKTIVKTVTVGKYKKGTVKEYINTDDYIISIKGVCVDKYDPEVYPSDQVKALDELVNINDALQVEENAFFELFGIRSIVIEDIQFDEMIGESGMQRYTIKAISDTDFFADLNEKDQTKINLLA</sequence>